<sequence>MPCLKCKKKGIPMICKYCNLGFCSRCILLEMHNCSGAELKKQDTLKNLKTQLEFKKPPKVETI</sequence>
<dbReference type="GO" id="GO:0008270">
    <property type="term" value="F:zinc ion binding"/>
    <property type="evidence" value="ECO:0007669"/>
    <property type="project" value="UniProtKB-KW"/>
</dbReference>
<evidence type="ECO:0000256" key="3">
    <source>
        <dbReference type="ARBA" id="ARBA00022833"/>
    </source>
</evidence>
<keyword evidence="2" id="KW-0863">Zinc-finger</keyword>
<organism evidence="5">
    <name type="scientific">Bathycoccus sp. RCC716 virus 2</name>
    <dbReference type="NCBI Taxonomy" id="2530039"/>
    <lineage>
        <taxon>Viruses</taxon>
        <taxon>Varidnaviria</taxon>
        <taxon>Bamfordvirae</taxon>
        <taxon>Nucleocytoviricota</taxon>
        <taxon>Megaviricetes</taxon>
        <taxon>Algavirales</taxon>
        <taxon>Phycodnaviridae</taxon>
        <taxon>Prasinovirus</taxon>
    </lineage>
</organism>
<dbReference type="InterPro" id="IPR035896">
    <property type="entry name" value="AN1-like_Znf"/>
</dbReference>
<proteinExistence type="predicted"/>
<accession>A0A7S6NZ38</accession>
<evidence type="ECO:0000259" key="4">
    <source>
        <dbReference type="Pfam" id="PF01428"/>
    </source>
</evidence>
<dbReference type="SUPFAM" id="SSF118310">
    <property type="entry name" value="AN1-like Zinc finger"/>
    <property type="match status" value="1"/>
</dbReference>
<evidence type="ECO:0000313" key="5">
    <source>
        <dbReference type="EMBL" id="QOR60400.1"/>
    </source>
</evidence>
<name>A0A7S6NZ38_9PHYC</name>
<dbReference type="Gene3D" id="4.10.1110.10">
    <property type="entry name" value="AN1-like Zinc finger"/>
    <property type="match status" value="1"/>
</dbReference>
<feature type="domain" description="AN1-type" evidence="4">
    <location>
        <begin position="5"/>
        <end position="37"/>
    </location>
</feature>
<keyword evidence="3" id="KW-0862">Zinc</keyword>
<dbReference type="EMBL" id="MK522038">
    <property type="protein sequence ID" value="QOR60400.1"/>
    <property type="molecule type" value="Genomic_DNA"/>
</dbReference>
<reference evidence="5" key="1">
    <citation type="submission" date="2019-02" db="EMBL/GenBank/DDBJ databases">
        <authorList>
            <person name="Bachy C."/>
            <person name="Yung C.-M."/>
            <person name="Roux S."/>
            <person name="Sullivan M.B."/>
            <person name="Worden A.Z."/>
        </authorList>
    </citation>
    <scope>NUCLEOTIDE SEQUENCE</scope>
    <source>
        <strain evidence="5">BII-V2</strain>
    </source>
</reference>
<evidence type="ECO:0000256" key="1">
    <source>
        <dbReference type="ARBA" id="ARBA00022723"/>
    </source>
</evidence>
<keyword evidence="1" id="KW-0479">Metal-binding</keyword>
<dbReference type="InterPro" id="IPR000058">
    <property type="entry name" value="Znf_AN1"/>
</dbReference>
<protein>
    <recommendedName>
        <fullName evidence="4">AN1-type domain-containing protein</fullName>
    </recommendedName>
</protein>
<dbReference type="Pfam" id="PF01428">
    <property type="entry name" value="zf-AN1"/>
    <property type="match status" value="1"/>
</dbReference>
<evidence type="ECO:0000256" key="2">
    <source>
        <dbReference type="ARBA" id="ARBA00022771"/>
    </source>
</evidence>